<feature type="domain" description="Glycosyltransferase subfamily 4-like N-terminal" evidence="1">
    <location>
        <begin position="14"/>
        <end position="165"/>
    </location>
</feature>
<organism evidence="2 3">
    <name type="scientific">Marinibaculum pumilum</name>
    <dbReference type="NCBI Taxonomy" id="1766165"/>
    <lineage>
        <taxon>Bacteria</taxon>
        <taxon>Pseudomonadati</taxon>
        <taxon>Pseudomonadota</taxon>
        <taxon>Alphaproteobacteria</taxon>
        <taxon>Rhodospirillales</taxon>
        <taxon>Rhodospirillaceae</taxon>
        <taxon>Marinibaculum</taxon>
    </lineage>
</organism>
<sequence length="335" mass="37231">MHLALVTDAWYPQVNGVVRTLDTVTGLLRQDGHDITILSHEGFRTVPLPTYPEIRIALLPYRRLSRLLDEAAPQAIHIATEGPVGFAAWRYCRRRGYPFTTAYHTRFPEYVAARLPLTLAPTYRMVRGFHSSAVRTMVATPTLRSELQDRGFGNLVEWGRGVDVDLFRPRPQAERDFLGLKRPIWLYVGRVAVEKNIRAFLDLDLEGSKLVVGGGPQLEQLRRDYPDACFVGPKYGEDLARHYAAGDVFVFPSLTDTFGLVMLEALASGVPVAAFPVTGPLDVIADAPIGRLDRDLGAAARAALGIPAEACRAFALQRSWRRSADQFFSALAPFR</sequence>
<dbReference type="EMBL" id="JBHRTR010000028">
    <property type="protein sequence ID" value="MFC3228699.1"/>
    <property type="molecule type" value="Genomic_DNA"/>
</dbReference>
<dbReference type="SUPFAM" id="SSF53756">
    <property type="entry name" value="UDP-Glycosyltransferase/glycogen phosphorylase"/>
    <property type="match status" value="1"/>
</dbReference>
<dbReference type="CDD" id="cd03814">
    <property type="entry name" value="GT4-like"/>
    <property type="match status" value="1"/>
</dbReference>
<dbReference type="InterPro" id="IPR050194">
    <property type="entry name" value="Glycosyltransferase_grp1"/>
</dbReference>
<reference evidence="3" key="1">
    <citation type="journal article" date="2019" name="Int. J. Syst. Evol. Microbiol.">
        <title>The Global Catalogue of Microorganisms (GCM) 10K type strain sequencing project: providing services to taxonomists for standard genome sequencing and annotation.</title>
        <authorList>
            <consortium name="The Broad Institute Genomics Platform"/>
            <consortium name="The Broad Institute Genome Sequencing Center for Infectious Disease"/>
            <person name="Wu L."/>
            <person name="Ma J."/>
        </authorList>
    </citation>
    <scope>NUCLEOTIDE SEQUENCE [LARGE SCALE GENOMIC DNA]</scope>
    <source>
        <strain evidence="3">KCTC 42964</strain>
    </source>
</reference>
<dbReference type="InterPro" id="IPR028098">
    <property type="entry name" value="Glyco_trans_4-like_N"/>
</dbReference>
<accession>A0ABV7L2Q2</accession>
<keyword evidence="3" id="KW-1185">Reference proteome</keyword>
<dbReference type="RefSeq" id="WP_379902070.1">
    <property type="nucleotide sequence ID" value="NZ_JBHRTR010000028.1"/>
</dbReference>
<dbReference type="Proteomes" id="UP001595528">
    <property type="component" value="Unassembled WGS sequence"/>
</dbReference>
<comment type="caution">
    <text evidence="2">The sequence shown here is derived from an EMBL/GenBank/DDBJ whole genome shotgun (WGS) entry which is preliminary data.</text>
</comment>
<name>A0ABV7L2Q2_9PROT</name>
<evidence type="ECO:0000313" key="3">
    <source>
        <dbReference type="Proteomes" id="UP001595528"/>
    </source>
</evidence>
<dbReference type="Pfam" id="PF13692">
    <property type="entry name" value="Glyco_trans_1_4"/>
    <property type="match status" value="1"/>
</dbReference>
<gene>
    <name evidence="2" type="ORF">ACFOGJ_15755</name>
</gene>
<keyword evidence="2" id="KW-0328">Glycosyltransferase</keyword>
<dbReference type="PANTHER" id="PTHR45947:SF3">
    <property type="entry name" value="SULFOQUINOVOSYL TRANSFERASE SQD2"/>
    <property type="match status" value="1"/>
</dbReference>
<dbReference type="EC" id="2.4.-.-" evidence="2"/>
<keyword evidence="2" id="KW-0808">Transferase</keyword>
<dbReference type="GO" id="GO:0016757">
    <property type="term" value="F:glycosyltransferase activity"/>
    <property type="evidence" value="ECO:0007669"/>
    <property type="project" value="UniProtKB-KW"/>
</dbReference>
<dbReference type="Pfam" id="PF13439">
    <property type="entry name" value="Glyco_transf_4"/>
    <property type="match status" value="1"/>
</dbReference>
<evidence type="ECO:0000313" key="2">
    <source>
        <dbReference type="EMBL" id="MFC3228699.1"/>
    </source>
</evidence>
<protein>
    <submittedName>
        <fullName evidence="2">Glycosyltransferase family 4 protein</fullName>
        <ecNumber evidence="2">2.4.-.-</ecNumber>
    </submittedName>
</protein>
<dbReference type="Gene3D" id="3.40.50.2000">
    <property type="entry name" value="Glycogen Phosphorylase B"/>
    <property type="match status" value="2"/>
</dbReference>
<dbReference type="PANTHER" id="PTHR45947">
    <property type="entry name" value="SULFOQUINOVOSYL TRANSFERASE SQD2"/>
    <property type="match status" value="1"/>
</dbReference>
<evidence type="ECO:0000259" key="1">
    <source>
        <dbReference type="Pfam" id="PF13439"/>
    </source>
</evidence>
<proteinExistence type="predicted"/>